<dbReference type="SUPFAM" id="SSF53474">
    <property type="entry name" value="alpha/beta-Hydrolases"/>
    <property type="match status" value="1"/>
</dbReference>
<feature type="transmembrane region" description="Helical" evidence="1">
    <location>
        <begin position="186"/>
        <end position="207"/>
    </location>
</feature>
<proteinExistence type="predicted"/>
<keyword evidence="1" id="KW-0812">Transmembrane</keyword>
<feature type="transmembrane region" description="Helical" evidence="1">
    <location>
        <begin position="116"/>
        <end position="138"/>
    </location>
</feature>
<dbReference type="Proteomes" id="UP001320768">
    <property type="component" value="Unassembled WGS sequence"/>
</dbReference>
<sequence>MILSPGNGMCVDEDRAYNNFYTRYGPAAFGLPLFSLEDTAEDLANYIEFMAEKASNKIKIYGISMGGASLVQALRKLHDRNSKALEKIHRMAVVNTFRSLESTIAAHLHKNEALRFFVYNMIMLPQLMLTMHCSMNILSYVTAVTLGLTLFQLFCTLGVIVCTRGAVEIIHDLTKNSVGKDGHKRLLHQVILCSAAILLSSTGPLSLYMLMVVFLPVCTVDFLSIETVSHIIAFLVDATQDIRESHNVLVDSNYKWYHASQEKYDEVIPASAQLISEEMRRDNVAIHSTEKSWNKPMIHMNWEGDDTFINDLPPV</sequence>
<accession>A0ABT1L3B1</accession>
<protein>
    <recommendedName>
        <fullName evidence="4">Alpha/beta hydrolase family protein</fullName>
    </recommendedName>
</protein>
<comment type="caution">
    <text evidence="2">The sequence shown here is derived from an EMBL/GenBank/DDBJ whole genome shotgun (WGS) entry which is preliminary data.</text>
</comment>
<dbReference type="RefSeq" id="WP_258568837.1">
    <property type="nucleotide sequence ID" value="NZ_JAKUDN010000001.1"/>
</dbReference>
<dbReference type="Gene3D" id="3.40.50.1820">
    <property type="entry name" value="alpha/beta hydrolase"/>
    <property type="match status" value="1"/>
</dbReference>
<evidence type="ECO:0000313" key="3">
    <source>
        <dbReference type="Proteomes" id="UP001320768"/>
    </source>
</evidence>
<evidence type="ECO:0000256" key="1">
    <source>
        <dbReference type="SAM" id="Phobius"/>
    </source>
</evidence>
<feature type="transmembrane region" description="Helical" evidence="1">
    <location>
        <begin position="144"/>
        <end position="166"/>
    </location>
</feature>
<keyword evidence="3" id="KW-1185">Reference proteome</keyword>
<gene>
    <name evidence="2" type="ORF">MKS91_00215</name>
</gene>
<evidence type="ECO:0008006" key="4">
    <source>
        <dbReference type="Google" id="ProtNLM"/>
    </source>
</evidence>
<evidence type="ECO:0000313" key="2">
    <source>
        <dbReference type="EMBL" id="MCP8351722.1"/>
    </source>
</evidence>
<keyword evidence="1" id="KW-1133">Transmembrane helix</keyword>
<reference evidence="2 3" key="1">
    <citation type="journal article" date="2022" name="Nat. Microbiol.">
        <title>The microbiome of a bacterivorous marine choanoflagellate contains a resource-demanding obligate bacterial associate.</title>
        <authorList>
            <person name="Needham D.M."/>
            <person name="Poirier C."/>
            <person name="Bachy C."/>
            <person name="George E.E."/>
            <person name="Wilken S."/>
            <person name="Yung C.C.M."/>
            <person name="Limardo A.J."/>
            <person name="Morando M."/>
            <person name="Sudek L."/>
            <person name="Malmstrom R.R."/>
            <person name="Keeling P.J."/>
            <person name="Santoro A.E."/>
            <person name="Worden A.Z."/>
        </authorList>
    </citation>
    <scope>NUCLEOTIDE SEQUENCE [LARGE SCALE GENOMIC DNA]</scope>
    <source>
        <strain evidence="2 3">Comchoano-2</strain>
    </source>
</reference>
<keyword evidence="1" id="KW-0472">Membrane</keyword>
<organism evidence="2 3">
    <name type="scientific">Candidatus Synchoanobacter obligatus</name>
    <dbReference type="NCBI Taxonomy" id="2919597"/>
    <lineage>
        <taxon>Bacteria</taxon>
        <taxon>Pseudomonadati</taxon>
        <taxon>Pseudomonadota</taxon>
        <taxon>Gammaproteobacteria</taxon>
        <taxon>Candidatus Comchoanobacterales</taxon>
        <taxon>Candidatus Comchoanobacteraceae</taxon>
        <taxon>Candidatus Synchoanobacter</taxon>
    </lineage>
</organism>
<dbReference type="EMBL" id="JAKUDN010000001">
    <property type="protein sequence ID" value="MCP8351722.1"/>
    <property type="molecule type" value="Genomic_DNA"/>
</dbReference>
<dbReference type="InterPro" id="IPR029058">
    <property type="entry name" value="AB_hydrolase_fold"/>
</dbReference>
<name>A0ABT1L3B1_9GAMM</name>